<protein>
    <submittedName>
        <fullName evidence="2">RNA-directed DNA polymerase from transposon BS</fullName>
    </submittedName>
</protein>
<name>A0A9P6KY56_9MICR</name>
<reference evidence="2 3" key="1">
    <citation type="journal article" date="2020" name="Genome Biol. Evol.">
        <title>Comparative genomics of strictly vertically transmitted, feminizing microsporidia endosymbionts of amphipod crustaceans.</title>
        <authorList>
            <person name="Cormier A."/>
            <person name="Chebbi M.A."/>
            <person name="Giraud I."/>
            <person name="Wattier R."/>
            <person name="Teixeira M."/>
            <person name="Gilbert C."/>
            <person name="Rigaud T."/>
            <person name="Cordaux R."/>
        </authorList>
    </citation>
    <scope>NUCLEOTIDE SEQUENCE [LARGE SCALE GENOMIC DNA]</scope>
    <source>
        <strain evidence="2 3">Ou3-Ou53</strain>
    </source>
</reference>
<organism evidence="2 3">
    <name type="scientific">Nosema granulosis</name>
    <dbReference type="NCBI Taxonomy" id="83296"/>
    <lineage>
        <taxon>Eukaryota</taxon>
        <taxon>Fungi</taxon>
        <taxon>Fungi incertae sedis</taxon>
        <taxon>Microsporidia</taxon>
        <taxon>Nosematidae</taxon>
        <taxon>Nosema</taxon>
    </lineage>
</organism>
<dbReference type="PANTHER" id="PTHR33332">
    <property type="entry name" value="REVERSE TRANSCRIPTASE DOMAIN-CONTAINING PROTEIN"/>
    <property type="match status" value="1"/>
</dbReference>
<dbReference type="PROSITE" id="PS50878">
    <property type="entry name" value="RT_POL"/>
    <property type="match status" value="1"/>
</dbReference>
<evidence type="ECO:0000313" key="2">
    <source>
        <dbReference type="EMBL" id="KAF9760956.1"/>
    </source>
</evidence>
<dbReference type="GO" id="GO:0003964">
    <property type="term" value="F:RNA-directed DNA polymerase activity"/>
    <property type="evidence" value="ECO:0007669"/>
    <property type="project" value="UniProtKB-KW"/>
</dbReference>
<sequence>MVKHGGTIIVDTLLKIFNEIFNGATAPGIWYSSIIVPIPKKKSKTIELAEFRPISLTCIPAKLFESIMSQRLLQVSDTENWLPVYQNGFRKKMSTIDNLIVLQQEIHTAFQKKEVLLAAFLDIKKAYDSVDRKILHDRFDELRVNGKLKKWIQNFLLHKREGVVRFKNCISKKYIFRNGVPQGSPISPLLFNIYVSGLKELRPKKISQFADDIVIWEKSQDFPKAERKLNDSLEKINVWAKTLALEFSQTKSLVIPFTRKHIKATPLIKLDGLEINVSDSAKYLGVTFDKNLCWTAHVTEIIKTARKRMFLLKRMSNRKNGLNQTILLKLYTYTIRPILEYGAVVWGDISKKNQDALNSVQQSAITTALGVMRISKRKHVNFEGQIWPLNLRREQQLIRKWRDMKGNSTYDFLCNMPSEKRLINSFRKSFIERVVELSKELNLCLAEMWSLKNSEIEAIFQRKFIASADAYEQDYFNLKRPKLAYVSFGATRNESSVWHQARLNMLPLNNILHRIKRAENENCTACNCSETTMHFIFECPMYKEIWEKNPKLLEIRKNRPKEILCLKKSDAHKRKVSKILFFSAKRRKLN</sequence>
<keyword evidence="2" id="KW-0695">RNA-directed DNA polymerase</keyword>
<dbReference type="InterPro" id="IPR000477">
    <property type="entry name" value="RT_dom"/>
</dbReference>
<keyword evidence="2" id="KW-0548">Nucleotidyltransferase</keyword>
<feature type="domain" description="Reverse transcriptase" evidence="1">
    <location>
        <begin position="19"/>
        <end position="288"/>
    </location>
</feature>
<dbReference type="CDD" id="cd01650">
    <property type="entry name" value="RT_nLTR_like"/>
    <property type="match status" value="1"/>
</dbReference>
<comment type="caution">
    <text evidence="2">The sequence shown here is derived from an EMBL/GenBank/DDBJ whole genome shotgun (WGS) entry which is preliminary data.</text>
</comment>
<dbReference type="InterPro" id="IPR043502">
    <property type="entry name" value="DNA/RNA_pol_sf"/>
</dbReference>
<evidence type="ECO:0000313" key="3">
    <source>
        <dbReference type="Proteomes" id="UP000740883"/>
    </source>
</evidence>
<dbReference type="OrthoDB" id="5534248at2759"/>
<gene>
    <name evidence="2" type="primary">RTase_1</name>
    <name evidence="2" type="ORF">NGRA_2938</name>
</gene>
<keyword evidence="3" id="KW-1185">Reference proteome</keyword>
<keyword evidence="2" id="KW-0808">Transferase</keyword>
<accession>A0A9P6KY56</accession>
<dbReference type="EMBL" id="SBJO01000469">
    <property type="protein sequence ID" value="KAF9760956.1"/>
    <property type="molecule type" value="Genomic_DNA"/>
</dbReference>
<dbReference type="Pfam" id="PF00078">
    <property type="entry name" value="RVT_1"/>
    <property type="match status" value="1"/>
</dbReference>
<proteinExistence type="predicted"/>
<dbReference type="SUPFAM" id="SSF56672">
    <property type="entry name" value="DNA/RNA polymerases"/>
    <property type="match status" value="1"/>
</dbReference>
<dbReference type="AlphaFoldDB" id="A0A9P6KY56"/>
<evidence type="ECO:0000259" key="1">
    <source>
        <dbReference type="PROSITE" id="PS50878"/>
    </source>
</evidence>
<dbReference type="Proteomes" id="UP000740883">
    <property type="component" value="Unassembled WGS sequence"/>
</dbReference>